<evidence type="ECO:0000313" key="5">
    <source>
        <dbReference type="Proteomes" id="UP000652761"/>
    </source>
</evidence>
<dbReference type="GO" id="GO:0015979">
    <property type="term" value="P:photosynthesis"/>
    <property type="evidence" value="ECO:0007669"/>
    <property type="project" value="UniProtKB-KW"/>
</dbReference>
<dbReference type="Pfam" id="PF02341">
    <property type="entry name" value="RbcX"/>
    <property type="match status" value="1"/>
</dbReference>
<organism evidence="4 5">
    <name type="scientific">Colocasia esculenta</name>
    <name type="common">Wild taro</name>
    <name type="synonym">Arum esculentum</name>
    <dbReference type="NCBI Taxonomy" id="4460"/>
    <lineage>
        <taxon>Eukaryota</taxon>
        <taxon>Viridiplantae</taxon>
        <taxon>Streptophyta</taxon>
        <taxon>Embryophyta</taxon>
        <taxon>Tracheophyta</taxon>
        <taxon>Spermatophyta</taxon>
        <taxon>Magnoliopsida</taxon>
        <taxon>Liliopsida</taxon>
        <taxon>Araceae</taxon>
        <taxon>Aroideae</taxon>
        <taxon>Colocasieae</taxon>
        <taxon>Colocasia</taxon>
    </lineage>
</organism>
<evidence type="ECO:0000256" key="1">
    <source>
        <dbReference type="ARBA" id="ARBA00022531"/>
    </source>
</evidence>
<dbReference type="GO" id="GO:0044183">
    <property type="term" value="F:protein folding chaperone"/>
    <property type="evidence" value="ECO:0007669"/>
    <property type="project" value="InterPro"/>
</dbReference>
<keyword evidence="3" id="KW-0120">Carbon dioxide fixation</keyword>
<dbReference type="OrthoDB" id="513226at2759"/>
<accession>A0A843VWB5</accession>
<dbReference type="Gene3D" id="1.10.1200.210">
    <property type="entry name" value="Chaperonin-like RbcX"/>
    <property type="match status" value="1"/>
</dbReference>
<dbReference type="InterPro" id="IPR038052">
    <property type="entry name" value="Chaperonin_RbcX_sf"/>
</dbReference>
<dbReference type="PANTHER" id="PTHR33791:SF12">
    <property type="entry name" value="CHAPERONIN-LIKE RBCX PROTEIN 1, CHLOROPLASTIC"/>
    <property type="match status" value="1"/>
</dbReference>
<reference evidence="4" key="1">
    <citation type="submission" date="2017-07" db="EMBL/GenBank/DDBJ databases">
        <title>Taro Niue Genome Assembly and Annotation.</title>
        <authorList>
            <person name="Atibalentja N."/>
            <person name="Keating K."/>
            <person name="Fields C.J."/>
        </authorList>
    </citation>
    <scope>NUCLEOTIDE SEQUENCE</scope>
    <source>
        <strain evidence="4">Niue_2</strain>
        <tissue evidence="4">Leaf</tissue>
    </source>
</reference>
<evidence type="ECO:0008006" key="6">
    <source>
        <dbReference type="Google" id="ProtNLM"/>
    </source>
</evidence>
<dbReference type="InterPro" id="IPR003435">
    <property type="entry name" value="Chaperonin_RcbX"/>
</dbReference>
<dbReference type="Proteomes" id="UP000652761">
    <property type="component" value="Unassembled WGS sequence"/>
</dbReference>
<sequence length="204" mass="22918">MEAARCSASLHLLVPVPRAGGRIPLRCSKGCSSGVRHLQQRRRRGLLRATRMPPPRCHKMFVAGPAPWSGLDGVHVFAFVPVGFGEASPEAKAAKNLQHFFTFVAVKVVAAQLQSNNPEAYQELMEFLDGHSLNDGDKFCGSLMRESARHQALALRILEVRSAYLKKDFEWENLKKLAFKMVDESNTRLMRDYILETSHIEDET</sequence>
<protein>
    <recommendedName>
        <fullName evidence="6">Chaperonin-like RBCX protein 1, chloroplastic</fullName>
    </recommendedName>
</protein>
<keyword evidence="1" id="KW-0602">Photosynthesis</keyword>
<evidence type="ECO:0000256" key="2">
    <source>
        <dbReference type="ARBA" id="ARBA00023186"/>
    </source>
</evidence>
<comment type="caution">
    <text evidence="4">The sequence shown here is derived from an EMBL/GenBank/DDBJ whole genome shotgun (WGS) entry which is preliminary data.</text>
</comment>
<dbReference type="GO" id="GO:0015977">
    <property type="term" value="P:carbon fixation"/>
    <property type="evidence" value="ECO:0007669"/>
    <property type="project" value="UniProtKB-KW"/>
</dbReference>
<dbReference type="SUPFAM" id="SSF158615">
    <property type="entry name" value="RbcX-like"/>
    <property type="match status" value="1"/>
</dbReference>
<evidence type="ECO:0000313" key="4">
    <source>
        <dbReference type="EMBL" id="MQM03283.1"/>
    </source>
</evidence>
<keyword evidence="5" id="KW-1185">Reference proteome</keyword>
<proteinExistence type="predicted"/>
<gene>
    <name evidence="4" type="ORF">Taro_036065</name>
</gene>
<dbReference type="GO" id="GO:0110102">
    <property type="term" value="P:ribulose bisphosphate carboxylase complex assembly"/>
    <property type="evidence" value="ECO:0007669"/>
    <property type="project" value="InterPro"/>
</dbReference>
<name>A0A843VWB5_COLES</name>
<keyword evidence="2" id="KW-0143">Chaperone</keyword>
<dbReference type="PANTHER" id="PTHR33791">
    <property type="entry name" value="CHAPERONIN-LIKE RBCX PROTEIN 1, CHLOROPLASTIC"/>
    <property type="match status" value="1"/>
</dbReference>
<dbReference type="EMBL" id="NMUH01003005">
    <property type="protein sequence ID" value="MQM03283.1"/>
    <property type="molecule type" value="Genomic_DNA"/>
</dbReference>
<evidence type="ECO:0000256" key="3">
    <source>
        <dbReference type="ARBA" id="ARBA00023300"/>
    </source>
</evidence>
<dbReference type="AlphaFoldDB" id="A0A843VWB5"/>